<dbReference type="EnsemblFungi" id="EJT68417">
    <property type="protein sequence ID" value="EJT68417"/>
    <property type="gene ID" value="GGTG_14006"/>
</dbReference>
<organism evidence="2">
    <name type="scientific">Gaeumannomyces tritici (strain R3-111a-1)</name>
    <name type="common">Wheat and barley take-all root rot fungus</name>
    <name type="synonym">Gaeumannomyces graminis var. tritici</name>
    <dbReference type="NCBI Taxonomy" id="644352"/>
    <lineage>
        <taxon>Eukaryota</taxon>
        <taxon>Fungi</taxon>
        <taxon>Dikarya</taxon>
        <taxon>Ascomycota</taxon>
        <taxon>Pezizomycotina</taxon>
        <taxon>Sordariomycetes</taxon>
        <taxon>Sordariomycetidae</taxon>
        <taxon>Magnaporthales</taxon>
        <taxon>Magnaporthaceae</taxon>
        <taxon>Gaeumannomyces</taxon>
    </lineage>
</organism>
<feature type="compositionally biased region" description="Acidic residues" evidence="1">
    <location>
        <begin position="137"/>
        <end position="153"/>
    </location>
</feature>
<reference evidence="3" key="5">
    <citation type="submission" date="2018-04" db="UniProtKB">
        <authorList>
            <consortium name="EnsemblFungi"/>
        </authorList>
    </citation>
    <scope>IDENTIFICATION</scope>
    <source>
        <strain evidence="3">R3-111a-1</strain>
    </source>
</reference>
<accession>J3PKF2</accession>
<reference evidence="2" key="3">
    <citation type="submission" date="2010-09" db="EMBL/GenBank/DDBJ databases">
        <title>Annotation of Gaeumannomyces graminis var. tritici R3-111a-1.</title>
        <authorList>
            <consortium name="The Broad Institute Genome Sequencing Platform"/>
            <person name="Ma L.-J."/>
            <person name="Dead R."/>
            <person name="Young S.K."/>
            <person name="Zeng Q."/>
            <person name="Gargeya S."/>
            <person name="Fitzgerald M."/>
            <person name="Haas B."/>
            <person name="Abouelleil A."/>
            <person name="Alvarado L."/>
            <person name="Arachchi H.M."/>
            <person name="Berlin A."/>
            <person name="Brown A."/>
            <person name="Chapman S.B."/>
            <person name="Chen Z."/>
            <person name="Dunbar C."/>
            <person name="Freedman E."/>
            <person name="Gearin G."/>
            <person name="Gellesch M."/>
            <person name="Goldberg J."/>
            <person name="Griggs A."/>
            <person name="Gujja S."/>
            <person name="Heiman D."/>
            <person name="Howarth C."/>
            <person name="Larson L."/>
            <person name="Lui A."/>
            <person name="MacDonald P.J.P."/>
            <person name="Mehta T."/>
            <person name="Montmayeur A."/>
            <person name="Murphy C."/>
            <person name="Neiman D."/>
            <person name="Pearson M."/>
            <person name="Priest M."/>
            <person name="Roberts A."/>
            <person name="Saif S."/>
            <person name="Shea T."/>
            <person name="Shenoy N."/>
            <person name="Sisk P."/>
            <person name="Stolte C."/>
            <person name="Sykes S."/>
            <person name="Yandava C."/>
            <person name="Wortman J."/>
            <person name="Nusbaum C."/>
            <person name="Birren B."/>
        </authorList>
    </citation>
    <scope>NUCLEOTIDE SEQUENCE</scope>
    <source>
        <strain evidence="2">R3-111a-1</strain>
    </source>
</reference>
<keyword evidence="4" id="KW-1185">Reference proteome</keyword>
<dbReference type="EMBL" id="GL385495">
    <property type="protein sequence ID" value="EJT68417.1"/>
    <property type="molecule type" value="Genomic_DNA"/>
</dbReference>
<dbReference type="AlphaFoldDB" id="J3PKF2"/>
<dbReference type="Proteomes" id="UP000006039">
    <property type="component" value="Unassembled WGS sequence"/>
</dbReference>
<dbReference type="HOGENOM" id="CLU_778547_0_0_1"/>
<reference evidence="4" key="1">
    <citation type="submission" date="2010-07" db="EMBL/GenBank/DDBJ databases">
        <title>The genome sequence of Gaeumannomyces graminis var. tritici strain R3-111a-1.</title>
        <authorList>
            <consortium name="The Broad Institute Genome Sequencing Platform"/>
            <person name="Ma L.-J."/>
            <person name="Dead R."/>
            <person name="Young S."/>
            <person name="Zeng Q."/>
            <person name="Koehrsen M."/>
            <person name="Alvarado L."/>
            <person name="Berlin A."/>
            <person name="Chapman S.B."/>
            <person name="Chen Z."/>
            <person name="Freedman E."/>
            <person name="Gellesch M."/>
            <person name="Goldberg J."/>
            <person name="Griggs A."/>
            <person name="Gujja S."/>
            <person name="Heilman E.R."/>
            <person name="Heiman D."/>
            <person name="Hepburn T."/>
            <person name="Howarth C."/>
            <person name="Jen D."/>
            <person name="Larson L."/>
            <person name="Mehta T."/>
            <person name="Neiman D."/>
            <person name="Pearson M."/>
            <person name="Roberts A."/>
            <person name="Saif S."/>
            <person name="Shea T."/>
            <person name="Shenoy N."/>
            <person name="Sisk P."/>
            <person name="Stolte C."/>
            <person name="Sykes S."/>
            <person name="Walk T."/>
            <person name="White J."/>
            <person name="Yandava C."/>
            <person name="Haas B."/>
            <person name="Nusbaum C."/>
            <person name="Birren B."/>
        </authorList>
    </citation>
    <scope>NUCLEOTIDE SEQUENCE [LARGE SCALE GENOMIC DNA]</scope>
    <source>
        <strain evidence="4">R3-111a-1</strain>
    </source>
</reference>
<evidence type="ECO:0000313" key="2">
    <source>
        <dbReference type="EMBL" id="EJT68417.1"/>
    </source>
</evidence>
<feature type="region of interest" description="Disordered" evidence="1">
    <location>
        <begin position="122"/>
        <end position="173"/>
    </location>
</feature>
<sequence>MLTVPDLQRMLEENEERAQCASDFSIPVLFLFPTLALSSAPWFQGLVTLGHGMLDSHSCRGREGQCRTAICGLFDISSWHTHRSCPHGPVSSPAWAPVVSAVQRTGGHGLFGCGRTVRVSQPPDLGWPSSASPLVEDQIDTPVDEDGPLDVTDDGSAPLLLGRTPPESGRPAPPGMGVCVCVTMCRMLYAHTIPTGRTGLDRPFKAVPINGSEGLKRDLSPYPPPSETSKISVWATWEETRVPKMDWSGRLGWSAWVGLPGYMSLAGPWPADAQNVEREHDTSPLSSLVLGGALHGGSGSGTCRAARADCQPRDRTSIDRVHVHRPCVCGANTPGLLFAGESAMQPELSIMLRGHG</sequence>
<reference evidence="2" key="2">
    <citation type="submission" date="2010-07" db="EMBL/GenBank/DDBJ databases">
        <authorList>
            <consortium name="The Broad Institute Genome Sequencing Platform"/>
            <consortium name="Broad Institute Genome Sequencing Center for Infectious Disease"/>
            <person name="Ma L.-J."/>
            <person name="Dead R."/>
            <person name="Young S."/>
            <person name="Zeng Q."/>
            <person name="Koehrsen M."/>
            <person name="Alvarado L."/>
            <person name="Berlin A."/>
            <person name="Chapman S.B."/>
            <person name="Chen Z."/>
            <person name="Freedman E."/>
            <person name="Gellesch M."/>
            <person name="Goldberg J."/>
            <person name="Griggs A."/>
            <person name="Gujja S."/>
            <person name="Heilman E.R."/>
            <person name="Heiman D."/>
            <person name="Hepburn T."/>
            <person name="Howarth C."/>
            <person name="Jen D."/>
            <person name="Larson L."/>
            <person name="Mehta T."/>
            <person name="Neiman D."/>
            <person name="Pearson M."/>
            <person name="Roberts A."/>
            <person name="Saif S."/>
            <person name="Shea T."/>
            <person name="Shenoy N."/>
            <person name="Sisk P."/>
            <person name="Stolte C."/>
            <person name="Sykes S."/>
            <person name="Walk T."/>
            <person name="White J."/>
            <person name="Yandava C."/>
            <person name="Haas B."/>
            <person name="Nusbaum C."/>
            <person name="Birren B."/>
        </authorList>
    </citation>
    <scope>NUCLEOTIDE SEQUENCE</scope>
    <source>
        <strain evidence="2">R3-111a-1</strain>
    </source>
</reference>
<reference evidence="3" key="4">
    <citation type="journal article" date="2015" name="G3 (Bethesda)">
        <title>Genome sequences of three phytopathogenic species of the Magnaporthaceae family of fungi.</title>
        <authorList>
            <person name="Okagaki L.H."/>
            <person name="Nunes C.C."/>
            <person name="Sailsbery J."/>
            <person name="Clay B."/>
            <person name="Brown D."/>
            <person name="John T."/>
            <person name="Oh Y."/>
            <person name="Young N."/>
            <person name="Fitzgerald M."/>
            <person name="Haas B.J."/>
            <person name="Zeng Q."/>
            <person name="Young S."/>
            <person name="Adiconis X."/>
            <person name="Fan L."/>
            <person name="Levin J.Z."/>
            <person name="Mitchell T.K."/>
            <person name="Okubara P.A."/>
            <person name="Farman M.L."/>
            <person name="Kohn L.M."/>
            <person name="Birren B."/>
            <person name="Ma L.-J."/>
            <person name="Dean R.A."/>
        </authorList>
    </citation>
    <scope>NUCLEOTIDE SEQUENCE</scope>
    <source>
        <strain evidence="3">R3-111a-1</strain>
    </source>
</reference>
<dbReference type="GeneID" id="20354464"/>
<protein>
    <submittedName>
        <fullName evidence="2 3">Uncharacterized protein</fullName>
    </submittedName>
</protein>
<evidence type="ECO:0000313" key="4">
    <source>
        <dbReference type="Proteomes" id="UP000006039"/>
    </source>
</evidence>
<evidence type="ECO:0000313" key="3">
    <source>
        <dbReference type="EnsemblFungi" id="EJT68417"/>
    </source>
</evidence>
<dbReference type="VEuPathDB" id="FungiDB:GGTG_14006"/>
<evidence type="ECO:0000256" key="1">
    <source>
        <dbReference type="SAM" id="MobiDB-lite"/>
    </source>
</evidence>
<gene>
    <name evidence="3" type="primary">20354464</name>
    <name evidence="2" type="ORF">GGTG_14006</name>
</gene>
<name>J3PKF2_GAET3</name>
<proteinExistence type="predicted"/>
<dbReference type="RefSeq" id="XP_009230195.1">
    <property type="nucleotide sequence ID" value="XM_009231931.1"/>
</dbReference>